<dbReference type="PANTHER" id="PTHR43237">
    <property type="entry name" value="NADP-DEPENDENT MALIC ENZYME"/>
    <property type="match status" value="1"/>
</dbReference>
<dbReference type="Gene3D" id="3.40.50.10380">
    <property type="entry name" value="Malic enzyme, N-terminal domain"/>
    <property type="match status" value="1"/>
</dbReference>
<dbReference type="InterPro" id="IPR012302">
    <property type="entry name" value="Malic_NAD-bd"/>
</dbReference>
<accession>A0ABV7XM86</accession>
<gene>
    <name evidence="8" type="ORF">ACFONC_10035</name>
</gene>
<dbReference type="GO" id="GO:0004473">
    <property type="term" value="F:malate dehydrogenase (decarboxylating) (NADP+) activity"/>
    <property type="evidence" value="ECO:0007669"/>
    <property type="project" value="UniProtKB-EC"/>
</dbReference>
<dbReference type="InterPro" id="IPR042112">
    <property type="entry name" value="P_AcTrfase_dom2"/>
</dbReference>
<evidence type="ECO:0000313" key="8">
    <source>
        <dbReference type="EMBL" id="MFC3716492.1"/>
    </source>
</evidence>
<name>A0ABV7XM86_9GAMM</name>
<dbReference type="InterPro" id="IPR012301">
    <property type="entry name" value="Malic_N_dom"/>
</dbReference>
<evidence type="ECO:0000256" key="3">
    <source>
        <dbReference type="ARBA" id="ARBA00023002"/>
    </source>
</evidence>
<dbReference type="SUPFAM" id="SSF51735">
    <property type="entry name" value="NAD(P)-binding Rossmann-fold domains"/>
    <property type="match status" value="1"/>
</dbReference>
<dbReference type="CDD" id="cd05311">
    <property type="entry name" value="NAD_bind_2_malic_enz"/>
    <property type="match status" value="1"/>
</dbReference>
<dbReference type="Gene3D" id="3.40.50.720">
    <property type="entry name" value="NAD(P)-binding Rossmann-like Domain"/>
    <property type="match status" value="1"/>
</dbReference>
<dbReference type="Pfam" id="PF00390">
    <property type="entry name" value="malic"/>
    <property type="match status" value="1"/>
</dbReference>
<dbReference type="InterPro" id="IPR042113">
    <property type="entry name" value="P_AcTrfase_dom1"/>
</dbReference>
<dbReference type="InterPro" id="IPR012188">
    <property type="entry name" value="ME_PTA"/>
</dbReference>
<dbReference type="SMART" id="SM01274">
    <property type="entry name" value="malic"/>
    <property type="match status" value="1"/>
</dbReference>
<reference evidence="9" key="1">
    <citation type="journal article" date="2019" name="Int. J. Syst. Evol. Microbiol.">
        <title>The Global Catalogue of Microorganisms (GCM) 10K type strain sequencing project: providing services to taxonomists for standard genome sequencing and annotation.</title>
        <authorList>
            <consortium name="The Broad Institute Genomics Platform"/>
            <consortium name="The Broad Institute Genome Sequencing Center for Infectious Disease"/>
            <person name="Wu L."/>
            <person name="Ma J."/>
        </authorList>
    </citation>
    <scope>NUCLEOTIDE SEQUENCE [LARGE SCALE GENOMIC DNA]</scope>
    <source>
        <strain evidence="9">KCTC 42441</strain>
    </source>
</reference>
<dbReference type="RefSeq" id="WP_386743687.1">
    <property type="nucleotide sequence ID" value="NZ_JBHRYA010000007.1"/>
</dbReference>
<dbReference type="EC" id="1.1.1.40" evidence="8"/>
<evidence type="ECO:0000259" key="6">
    <source>
        <dbReference type="SMART" id="SM00919"/>
    </source>
</evidence>
<keyword evidence="9" id="KW-1185">Reference proteome</keyword>
<comment type="similarity">
    <text evidence="2">In the C-terminal section; belongs to the phosphate acetyltransferase and butyryltransferase family.</text>
</comment>
<evidence type="ECO:0000256" key="4">
    <source>
        <dbReference type="ARBA" id="ARBA00023268"/>
    </source>
</evidence>
<comment type="similarity">
    <text evidence="1">In the N-terminal section; belongs to the malic enzymes family.</text>
</comment>
<feature type="domain" description="Malic enzyme NAD-binding" evidence="6">
    <location>
        <begin position="180"/>
        <end position="415"/>
    </location>
</feature>
<evidence type="ECO:0000313" key="9">
    <source>
        <dbReference type="Proteomes" id="UP001595705"/>
    </source>
</evidence>
<evidence type="ECO:0000256" key="2">
    <source>
        <dbReference type="ARBA" id="ARBA00008756"/>
    </source>
</evidence>
<organism evidence="8 9">
    <name type="scientific">Luteimonas soli</name>
    <dbReference type="NCBI Taxonomy" id="1648966"/>
    <lineage>
        <taxon>Bacteria</taxon>
        <taxon>Pseudomonadati</taxon>
        <taxon>Pseudomonadota</taxon>
        <taxon>Gammaproteobacteria</taxon>
        <taxon>Lysobacterales</taxon>
        <taxon>Lysobacteraceae</taxon>
        <taxon>Luteimonas</taxon>
    </lineage>
</organism>
<evidence type="ECO:0000259" key="7">
    <source>
        <dbReference type="SMART" id="SM01274"/>
    </source>
</evidence>
<dbReference type="Gene3D" id="3.40.50.10950">
    <property type="match status" value="1"/>
</dbReference>
<dbReference type="Proteomes" id="UP001595705">
    <property type="component" value="Unassembled WGS sequence"/>
</dbReference>
<dbReference type="PANTHER" id="PTHR43237:SF4">
    <property type="entry name" value="NADP-DEPENDENT MALIC ENZYME"/>
    <property type="match status" value="1"/>
</dbReference>
<dbReference type="InterPro" id="IPR046346">
    <property type="entry name" value="Aminoacid_DH-like_N_sf"/>
</dbReference>
<dbReference type="InterPro" id="IPR045213">
    <property type="entry name" value="Malic_NAD-bd_bact_type"/>
</dbReference>
<dbReference type="InterPro" id="IPR036291">
    <property type="entry name" value="NAD(P)-bd_dom_sf"/>
</dbReference>
<comment type="caution">
    <text evidence="8">The sequence shown here is derived from an EMBL/GenBank/DDBJ whole genome shotgun (WGS) entry which is preliminary data.</text>
</comment>
<dbReference type="SUPFAM" id="SSF53223">
    <property type="entry name" value="Aminoacid dehydrogenase-like, N-terminal domain"/>
    <property type="match status" value="1"/>
</dbReference>
<evidence type="ECO:0000256" key="5">
    <source>
        <dbReference type="SAM" id="MobiDB-lite"/>
    </source>
</evidence>
<protein>
    <submittedName>
        <fullName evidence="8">NADP-dependent malic enzyme</fullName>
        <ecNumber evidence="8">1.1.1.40</ecNumber>
    </submittedName>
</protein>
<dbReference type="Pfam" id="PF01515">
    <property type="entry name" value="PTA_PTB"/>
    <property type="match status" value="1"/>
</dbReference>
<dbReference type="SUPFAM" id="SSF53659">
    <property type="entry name" value="Isocitrate/Isopropylmalate dehydrogenase-like"/>
    <property type="match status" value="1"/>
</dbReference>
<dbReference type="PIRSF" id="PIRSF036684">
    <property type="entry name" value="ME_PTA"/>
    <property type="match status" value="1"/>
</dbReference>
<keyword evidence="4" id="KW-0511">Multifunctional enzyme</keyword>
<feature type="region of interest" description="Disordered" evidence="5">
    <location>
        <begin position="1"/>
        <end position="20"/>
    </location>
</feature>
<dbReference type="InterPro" id="IPR002505">
    <property type="entry name" value="PTA_PTB"/>
</dbReference>
<dbReference type="Gene3D" id="3.40.50.10750">
    <property type="entry name" value="Isocitrate/Isopropylmalate dehydrogenase-like"/>
    <property type="match status" value="1"/>
</dbReference>
<sequence>MPDQSPETPDPDQPIAQQPEDFKQAALDYHRLAPAGKIKVTATKPMVTQRELALAYSPGVAYACEEIAANPAAAHDYTARGNLVAVISNGTAVLGLGDIGPLAGKPVMEGKGVLFQKFAGIDVFDIEVDERDPDKLVEIIASLEPTFGGINLEDIKAPECFIVERKLRERMNIPVFHDDQHGTAIIVGAAVLNALQVADKEIGEVKVATTGAGAAGIACLDMLVALGVRKDNIVAFDRDGVIHTGRPGLDPDKARYAVDTDKRTLAEIVDGADVFLGLSAGGILKPDMVATMADRPVILALANPYPEILPEDAKAVRPDCIIATGRSDYPNQVNNALCFPYIFRGALDVGATEINEAMKLACVRAIARLAQMESSDLGSAYGGDVTSFGTDYIIPRPFDPRLLTVLAPCVAEAAMASGVATRPITDMDAYREKLGQFIHRTGLMMKPVYERARADLQRVVYAEGEEETVLRAVQTVVDERLARPILIGRPDVIESRIARLGLRLRMGEDFDLTNINDDPRFHEYWTQYHALTERRGVTPDAAKNLLRSRPSLIGAIMVERGEADGLICGLVGRYHKKLGYLRSVFDLDPGVTSTSAMTGVINDAGLWFFLDTHVQLDPSAEQIAESTLQATYRLKLFGVEPRVALLSHSNFGSHDNASAAKMRKVREILARRAPRLDMDGEMQGDTAWLEDMRRRMLPGTTLKGRANLFVMPNLDAANITYNLIKVMTDGVAIGPILMGTDQPAHILTGAATPRRVVNMTAIVAVEAQIRKLQREGA</sequence>
<dbReference type="InterPro" id="IPR051674">
    <property type="entry name" value="Malate_Decarboxylase"/>
</dbReference>
<proteinExistence type="inferred from homology"/>
<dbReference type="SMART" id="SM00919">
    <property type="entry name" value="Malic_M"/>
    <property type="match status" value="1"/>
</dbReference>
<feature type="domain" description="Malic enzyme N-terminal" evidence="7">
    <location>
        <begin position="35"/>
        <end position="168"/>
    </location>
</feature>
<evidence type="ECO:0000256" key="1">
    <source>
        <dbReference type="ARBA" id="ARBA00007686"/>
    </source>
</evidence>
<keyword evidence="3 8" id="KW-0560">Oxidoreductase</keyword>
<dbReference type="InterPro" id="IPR037062">
    <property type="entry name" value="Malic_N_dom_sf"/>
</dbReference>
<dbReference type="EMBL" id="JBHRYA010000007">
    <property type="protein sequence ID" value="MFC3716492.1"/>
    <property type="molecule type" value="Genomic_DNA"/>
</dbReference>
<dbReference type="Pfam" id="PF03949">
    <property type="entry name" value="Malic_M"/>
    <property type="match status" value="1"/>
</dbReference>